<name>A0A8J3Q901_9ACTN</name>
<dbReference type="PANTHER" id="PTHR37418:SF2">
    <property type="entry name" value="3-KETO-5-AMINOHEXANOATE CLEAVAGE ENZYME"/>
    <property type="match status" value="1"/>
</dbReference>
<sequence>MHFHDDALFPENQDKLVITAAPYGPEWEPADFPEDLPVTMDQHVQAAIDCYNAGATVLHIHVRELDGKGSKRLSKFNELLGRLREAVPDMILQIGGSISFSPEGEGADAKWLSDDTRHMLAELDPKPDQVTIAINTNQMNIVELMTSDDIAGTSIQRPEIYEAYRNMYVPADPAWVQEHLKRLRANGIQPHFQLANVAQLETVERLIRRGVYAGPLNVTWVAIGGGFDGPNPYNMMEFIRRVPDGAILTLETLMRSVLPINTMAIAMGLHTRCGNEDNLWGGKGEKLTSVGQIEQLVKIAEVLGRKIADGKEARDIYRIGEYYDSADETLAKLGYAPNRKPGQVGFTFHA</sequence>
<keyword evidence="6" id="KW-1185">Reference proteome</keyword>
<evidence type="ECO:0000313" key="5">
    <source>
        <dbReference type="EMBL" id="GIH06120.1"/>
    </source>
</evidence>
<dbReference type="GO" id="GO:0043720">
    <property type="term" value="F:3-keto-5-aminohexanoate cleavage activity"/>
    <property type="evidence" value="ECO:0007669"/>
    <property type="project" value="InterPro"/>
</dbReference>
<keyword evidence="3" id="KW-0479">Metal-binding</keyword>
<evidence type="ECO:0000256" key="3">
    <source>
        <dbReference type="ARBA" id="ARBA00022723"/>
    </source>
</evidence>
<comment type="cofactor">
    <cofactor evidence="1">
        <name>Zn(2+)</name>
        <dbReference type="ChEBI" id="CHEBI:29105"/>
    </cofactor>
</comment>
<dbReference type="PANTHER" id="PTHR37418">
    <property type="entry name" value="3-KETO-5-AMINOHEXANOATE CLEAVAGE ENZYME-RELATED"/>
    <property type="match status" value="1"/>
</dbReference>
<keyword evidence="2" id="KW-0808">Transferase</keyword>
<proteinExistence type="predicted"/>
<accession>A0A8J3Q901</accession>
<evidence type="ECO:0000313" key="6">
    <source>
        <dbReference type="Proteomes" id="UP000612899"/>
    </source>
</evidence>
<keyword evidence="4" id="KW-0862">Zinc</keyword>
<dbReference type="RefSeq" id="WP_203909945.1">
    <property type="nucleotide sequence ID" value="NZ_BONY01000024.1"/>
</dbReference>
<dbReference type="Gene3D" id="3.20.20.70">
    <property type="entry name" value="Aldolase class I"/>
    <property type="match status" value="1"/>
</dbReference>
<gene>
    <name evidence="5" type="ORF">Rhe02_41870</name>
</gene>
<evidence type="ECO:0000256" key="4">
    <source>
        <dbReference type="ARBA" id="ARBA00022833"/>
    </source>
</evidence>
<organism evidence="5 6">
    <name type="scientific">Rhizocola hellebori</name>
    <dbReference type="NCBI Taxonomy" id="1392758"/>
    <lineage>
        <taxon>Bacteria</taxon>
        <taxon>Bacillati</taxon>
        <taxon>Actinomycetota</taxon>
        <taxon>Actinomycetes</taxon>
        <taxon>Micromonosporales</taxon>
        <taxon>Micromonosporaceae</taxon>
        <taxon>Rhizocola</taxon>
    </lineage>
</organism>
<evidence type="ECO:0000256" key="1">
    <source>
        <dbReference type="ARBA" id="ARBA00001947"/>
    </source>
</evidence>
<dbReference type="AlphaFoldDB" id="A0A8J3Q901"/>
<dbReference type="InterPro" id="IPR008567">
    <property type="entry name" value="BKACE"/>
</dbReference>
<dbReference type="EMBL" id="BONY01000024">
    <property type="protein sequence ID" value="GIH06120.1"/>
    <property type="molecule type" value="Genomic_DNA"/>
</dbReference>
<dbReference type="Proteomes" id="UP000612899">
    <property type="component" value="Unassembled WGS sequence"/>
</dbReference>
<reference evidence="5" key="1">
    <citation type="submission" date="2021-01" db="EMBL/GenBank/DDBJ databases">
        <title>Whole genome shotgun sequence of Rhizocola hellebori NBRC 109834.</title>
        <authorList>
            <person name="Komaki H."/>
            <person name="Tamura T."/>
        </authorList>
    </citation>
    <scope>NUCLEOTIDE SEQUENCE</scope>
    <source>
        <strain evidence="5">NBRC 109834</strain>
    </source>
</reference>
<dbReference type="InterPro" id="IPR013785">
    <property type="entry name" value="Aldolase_TIM"/>
</dbReference>
<comment type="caution">
    <text evidence="5">The sequence shown here is derived from an EMBL/GenBank/DDBJ whole genome shotgun (WGS) entry which is preliminary data.</text>
</comment>
<evidence type="ECO:0000256" key="2">
    <source>
        <dbReference type="ARBA" id="ARBA00022679"/>
    </source>
</evidence>
<dbReference type="Pfam" id="PF05853">
    <property type="entry name" value="BKACE"/>
    <property type="match status" value="1"/>
</dbReference>
<protein>
    <submittedName>
        <fullName evidence="5">3-keto-5-aminohexanoate cleavage protein</fullName>
    </submittedName>
</protein>
<dbReference type="GO" id="GO:0046872">
    <property type="term" value="F:metal ion binding"/>
    <property type="evidence" value="ECO:0007669"/>
    <property type="project" value="UniProtKB-KW"/>
</dbReference>